<dbReference type="PANTHER" id="PTHR32322:SF2">
    <property type="entry name" value="EAMA DOMAIN-CONTAINING PROTEIN"/>
    <property type="match status" value="1"/>
</dbReference>
<dbReference type="Pfam" id="PF00892">
    <property type="entry name" value="EamA"/>
    <property type="match status" value="2"/>
</dbReference>
<dbReference type="InterPro" id="IPR037185">
    <property type="entry name" value="EmrE-like"/>
</dbReference>
<evidence type="ECO:0000256" key="6">
    <source>
        <dbReference type="SAM" id="Phobius"/>
    </source>
</evidence>
<feature type="transmembrane region" description="Helical" evidence="6">
    <location>
        <begin position="264"/>
        <end position="283"/>
    </location>
</feature>
<comment type="similarity">
    <text evidence="2">Belongs to the EamA transporter family.</text>
</comment>
<feature type="transmembrane region" description="Helical" evidence="6">
    <location>
        <begin position="177"/>
        <end position="199"/>
    </location>
</feature>
<comment type="subcellular location">
    <subcellularLocation>
        <location evidence="1">Membrane</location>
        <topology evidence="1">Multi-pass membrane protein</topology>
    </subcellularLocation>
</comment>
<feature type="transmembrane region" description="Helical" evidence="6">
    <location>
        <begin position="238"/>
        <end position="258"/>
    </location>
</feature>
<evidence type="ECO:0000313" key="8">
    <source>
        <dbReference type="EMBL" id="KAF1689163.1"/>
    </source>
</evidence>
<dbReference type="GO" id="GO:0016020">
    <property type="term" value="C:membrane"/>
    <property type="evidence" value="ECO:0007669"/>
    <property type="project" value="UniProtKB-SubCell"/>
</dbReference>
<dbReference type="Proteomes" id="UP000717981">
    <property type="component" value="Unassembled WGS sequence"/>
</dbReference>
<dbReference type="PANTHER" id="PTHR32322">
    <property type="entry name" value="INNER MEMBRANE TRANSPORTER"/>
    <property type="match status" value="1"/>
</dbReference>
<proteinExistence type="inferred from homology"/>
<evidence type="ECO:0000256" key="1">
    <source>
        <dbReference type="ARBA" id="ARBA00004141"/>
    </source>
</evidence>
<evidence type="ECO:0000313" key="9">
    <source>
        <dbReference type="Proteomes" id="UP000717981"/>
    </source>
</evidence>
<evidence type="ECO:0000256" key="2">
    <source>
        <dbReference type="ARBA" id="ARBA00007362"/>
    </source>
</evidence>
<sequence length="294" mass="30107">MRTARRATASGVLAILLWSSLALLTVATAGLPPFQVLATAFAVAAASGLLQAAWRGRAGLAGLHAPPAALALSTAGLFGYHALYFMALKRAPAVEANLLNYLWPLLIVVFAGLLPGARGRPAQWLGALLGLAAAVMVLAGGRRLHAEAAHLTGSRAALGAAVAWAGYSVLNRRHAQVPAGAIVPACALVALLGALAPLLFEDSVAPTPAQWLWLLLMGLGPVGIAFRLWDTGTKHGDLALLGILSYLAPVLSTALLVLSGRVQAHPLQAVALVLLLAGAWLGARPQSAATSTSR</sequence>
<feature type="transmembrane region" description="Helical" evidence="6">
    <location>
        <begin position="98"/>
        <end position="117"/>
    </location>
</feature>
<organism evidence="8 9">
    <name type="scientific">Pseudoxanthomonas taiwanensis</name>
    <dbReference type="NCBI Taxonomy" id="176598"/>
    <lineage>
        <taxon>Bacteria</taxon>
        <taxon>Pseudomonadati</taxon>
        <taxon>Pseudomonadota</taxon>
        <taxon>Gammaproteobacteria</taxon>
        <taxon>Lysobacterales</taxon>
        <taxon>Lysobacteraceae</taxon>
        <taxon>Pseudoxanthomonas</taxon>
    </lineage>
</organism>
<evidence type="ECO:0000256" key="4">
    <source>
        <dbReference type="ARBA" id="ARBA00022989"/>
    </source>
</evidence>
<feature type="transmembrane region" description="Helical" evidence="6">
    <location>
        <begin position="66"/>
        <end position="86"/>
    </location>
</feature>
<feature type="domain" description="EamA" evidence="7">
    <location>
        <begin position="156"/>
        <end position="281"/>
    </location>
</feature>
<feature type="transmembrane region" description="Helical" evidence="6">
    <location>
        <begin position="153"/>
        <end position="170"/>
    </location>
</feature>
<keyword evidence="3 6" id="KW-0812">Transmembrane</keyword>
<dbReference type="InterPro" id="IPR050638">
    <property type="entry name" value="AA-Vitamin_Transporters"/>
</dbReference>
<dbReference type="EMBL" id="PDWK01000026">
    <property type="protein sequence ID" value="KAF1689163.1"/>
    <property type="molecule type" value="Genomic_DNA"/>
</dbReference>
<accession>A0A921TE38</accession>
<dbReference type="RefSeq" id="WP_162124304.1">
    <property type="nucleotide sequence ID" value="NZ_PDWK01000026.1"/>
</dbReference>
<feature type="domain" description="EamA" evidence="7">
    <location>
        <begin position="11"/>
        <end position="138"/>
    </location>
</feature>
<protein>
    <submittedName>
        <fullName evidence="8">EamA family transporter</fullName>
    </submittedName>
</protein>
<evidence type="ECO:0000256" key="5">
    <source>
        <dbReference type="ARBA" id="ARBA00023136"/>
    </source>
</evidence>
<evidence type="ECO:0000256" key="3">
    <source>
        <dbReference type="ARBA" id="ARBA00022692"/>
    </source>
</evidence>
<dbReference type="InterPro" id="IPR000620">
    <property type="entry name" value="EamA_dom"/>
</dbReference>
<dbReference type="AlphaFoldDB" id="A0A921TE38"/>
<comment type="caution">
    <text evidence="8">The sequence shown here is derived from an EMBL/GenBank/DDBJ whole genome shotgun (WGS) entry which is preliminary data.</text>
</comment>
<keyword evidence="4 6" id="KW-1133">Transmembrane helix</keyword>
<feature type="transmembrane region" description="Helical" evidence="6">
    <location>
        <begin position="211"/>
        <end position="229"/>
    </location>
</feature>
<name>A0A921TE38_9GAMM</name>
<dbReference type="SUPFAM" id="SSF103481">
    <property type="entry name" value="Multidrug resistance efflux transporter EmrE"/>
    <property type="match status" value="2"/>
</dbReference>
<feature type="transmembrane region" description="Helical" evidence="6">
    <location>
        <begin position="124"/>
        <end position="141"/>
    </location>
</feature>
<reference evidence="8" key="1">
    <citation type="submission" date="2017-10" db="EMBL/GenBank/DDBJ databases">
        <title>Whole genome sequencing of members of genus Pseudoxanthomonas.</title>
        <authorList>
            <person name="Kumar S."/>
            <person name="Bansal K."/>
            <person name="Kaur A."/>
            <person name="Patil P."/>
            <person name="Sharma S."/>
            <person name="Patil P.B."/>
        </authorList>
    </citation>
    <scope>NUCLEOTIDE SEQUENCE</scope>
    <source>
        <strain evidence="8">DSM 22914</strain>
    </source>
</reference>
<evidence type="ECO:0000259" key="7">
    <source>
        <dbReference type="Pfam" id="PF00892"/>
    </source>
</evidence>
<keyword evidence="5 6" id="KW-0472">Membrane</keyword>
<gene>
    <name evidence="8" type="ORF">CR938_06920</name>
</gene>
<dbReference type="OrthoDB" id="7065924at2"/>
<feature type="transmembrane region" description="Helical" evidence="6">
    <location>
        <begin position="34"/>
        <end position="54"/>
    </location>
</feature>
<keyword evidence="9" id="KW-1185">Reference proteome</keyword>